<feature type="region of interest" description="Disordered" evidence="1">
    <location>
        <begin position="1"/>
        <end position="59"/>
    </location>
</feature>
<reference evidence="3 4" key="1">
    <citation type="submission" date="2016-06" db="EMBL/GenBank/DDBJ databases">
        <authorList>
            <person name="Rodrigo-Torres L."/>
            <person name="Arahal D.R."/>
        </authorList>
    </citation>
    <scope>NUCLEOTIDE SEQUENCE [LARGE SCALE GENOMIC DNA]</scope>
    <source>
        <strain evidence="3 4">CECT 5116</strain>
    </source>
</reference>
<name>A0A1C3JNT5_9GAMM</name>
<feature type="compositionally biased region" description="Basic and acidic residues" evidence="1">
    <location>
        <begin position="101"/>
        <end position="113"/>
    </location>
</feature>
<dbReference type="AlphaFoldDB" id="A0A1C3JNT5"/>
<evidence type="ECO:0000313" key="2">
    <source>
        <dbReference type="EMBL" id="SBT16710.1"/>
    </source>
</evidence>
<keyword evidence="4" id="KW-1185">Reference proteome</keyword>
<gene>
    <name evidence="2" type="ORF">MGA5115_00792</name>
    <name evidence="3" type="ORF">MGA5116_01010</name>
</gene>
<evidence type="ECO:0000313" key="3">
    <source>
        <dbReference type="EMBL" id="SBT20426.1"/>
    </source>
</evidence>
<dbReference type="EMBL" id="FLRA01000003">
    <property type="protein sequence ID" value="SBT16710.1"/>
    <property type="molecule type" value="Genomic_DNA"/>
</dbReference>
<accession>A0A1C3JNT5</accession>
<dbReference type="EMBL" id="FLRB01000006">
    <property type="protein sequence ID" value="SBT20426.1"/>
    <property type="molecule type" value="Genomic_DNA"/>
</dbReference>
<sequence>MSDSLSMNLKAIRPASSMVSETGKLSGDRNVTSYAEKSRQSLDEQRGASSGSPEMRKLKSELADLQIELKAALQEGGGDEAQQKIQMIQAKIDQINARIRELEKQETEKREQRNNPNQEDSDQTKTDINALDMGALINVKV</sequence>
<evidence type="ECO:0000313" key="5">
    <source>
        <dbReference type="Proteomes" id="UP000092871"/>
    </source>
</evidence>
<reference evidence="2 5" key="2">
    <citation type="submission" date="2016-06" db="EMBL/GenBank/DDBJ databases">
        <authorList>
            <person name="Kjaerup R.B."/>
            <person name="Dalgaard T.S."/>
            <person name="Juul-Madsen H.R."/>
        </authorList>
    </citation>
    <scope>NUCLEOTIDE SEQUENCE [LARGE SCALE GENOMIC DNA]</scope>
    <source>
        <strain evidence="2 5">CECT 5115</strain>
    </source>
</reference>
<feature type="region of interest" description="Disordered" evidence="1">
    <location>
        <begin position="101"/>
        <end position="129"/>
    </location>
</feature>
<protein>
    <recommendedName>
        <fullName evidence="6">FlxA-like protein</fullName>
    </recommendedName>
</protein>
<dbReference type="Proteomes" id="UP000092871">
    <property type="component" value="Unassembled WGS sequence"/>
</dbReference>
<feature type="compositionally biased region" description="Basic and acidic residues" evidence="1">
    <location>
        <begin position="36"/>
        <end position="46"/>
    </location>
</feature>
<evidence type="ECO:0000256" key="1">
    <source>
        <dbReference type="SAM" id="MobiDB-lite"/>
    </source>
</evidence>
<evidence type="ECO:0000313" key="4">
    <source>
        <dbReference type="Proteomes" id="UP000092840"/>
    </source>
</evidence>
<evidence type="ECO:0008006" key="6">
    <source>
        <dbReference type="Google" id="ProtNLM"/>
    </source>
</evidence>
<dbReference type="Proteomes" id="UP000092840">
    <property type="component" value="Unassembled WGS sequence"/>
</dbReference>
<organism evidence="2 5">
    <name type="scientific">Marinomonas gallaica</name>
    <dbReference type="NCBI Taxonomy" id="1806667"/>
    <lineage>
        <taxon>Bacteria</taxon>
        <taxon>Pseudomonadati</taxon>
        <taxon>Pseudomonadota</taxon>
        <taxon>Gammaproteobacteria</taxon>
        <taxon>Oceanospirillales</taxon>
        <taxon>Oceanospirillaceae</taxon>
        <taxon>Marinomonas</taxon>
    </lineage>
</organism>
<dbReference type="RefSeq" id="WP_067032188.1">
    <property type="nucleotide sequence ID" value="NZ_FLRA01000003.1"/>
</dbReference>
<proteinExistence type="predicted"/>